<keyword evidence="10" id="KW-1185">Reference proteome</keyword>
<dbReference type="SUPFAM" id="SSF48264">
    <property type="entry name" value="Cytochrome P450"/>
    <property type="match status" value="1"/>
</dbReference>
<comment type="similarity">
    <text evidence="2">Belongs to the cytochrome P450 family.</text>
</comment>
<dbReference type="CDD" id="cd11058">
    <property type="entry name" value="CYP60B-like"/>
    <property type="match status" value="1"/>
</dbReference>
<evidence type="ECO:0000256" key="4">
    <source>
        <dbReference type="ARBA" id="ARBA00022723"/>
    </source>
</evidence>
<dbReference type="InterPro" id="IPR001128">
    <property type="entry name" value="Cyt_P450"/>
</dbReference>
<dbReference type="OrthoDB" id="1470350at2759"/>
<proteinExistence type="inferred from homology"/>
<evidence type="ECO:0000313" key="10">
    <source>
        <dbReference type="Proteomes" id="UP000179179"/>
    </source>
</evidence>
<dbReference type="RefSeq" id="XP_022393797.1">
    <property type="nucleotide sequence ID" value="XM_022528376.1"/>
</dbReference>
<dbReference type="GO" id="GO:0016705">
    <property type="term" value="F:oxidoreductase activity, acting on paired donors, with incorporation or reduction of molecular oxygen"/>
    <property type="evidence" value="ECO:0007669"/>
    <property type="project" value="InterPro"/>
</dbReference>
<keyword evidence="5" id="KW-0560">Oxidoreductase</keyword>
<evidence type="ECO:0000256" key="6">
    <source>
        <dbReference type="ARBA" id="ARBA00023004"/>
    </source>
</evidence>
<evidence type="ECO:0000256" key="8">
    <source>
        <dbReference type="PIRSR" id="PIRSR602401-1"/>
    </source>
</evidence>
<keyword evidence="3 8" id="KW-0349">Heme</keyword>
<dbReference type="Proteomes" id="UP000179179">
    <property type="component" value="Unassembled WGS sequence"/>
</dbReference>
<evidence type="ECO:0000256" key="1">
    <source>
        <dbReference type="ARBA" id="ARBA00001971"/>
    </source>
</evidence>
<dbReference type="InterPro" id="IPR036396">
    <property type="entry name" value="Cyt_P450_sf"/>
</dbReference>
<dbReference type="PANTHER" id="PTHR24305">
    <property type="entry name" value="CYTOCHROME P450"/>
    <property type="match status" value="1"/>
</dbReference>
<dbReference type="GeneID" id="34444636"/>
<dbReference type="InterPro" id="IPR050121">
    <property type="entry name" value="Cytochrome_P450_monoxygenase"/>
</dbReference>
<dbReference type="STRING" id="109264.A0A1F8AED0"/>
<dbReference type="AlphaFoldDB" id="A0A1F8AED0"/>
<evidence type="ECO:0000256" key="3">
    <source>
        <dbReference type="ARBA" id="ARBA00022617"/>
    </source>
</evidence>
<evidence type="ECO:0008006" key="11">
    <source>
        <dbReference type="Google" id="ProtNLM"/>
    </source>
</evidence>
<evidence type="ECO:0000256" key="2">
    <source>
        <dbReference type="ARBA" id="ARBA00010617"/>
    </source>
</evidence>
<dbReference type="EMBL" id="LYCR01000005">
    <property type="protein sequence ID" value="OGM50080.1"/>
    <property type="molecule type" value="Genomic_DNA"/>
</dbReference>
<reference evidence="9 10" key="1">
    <citation type="journal article" date="2016" name="Genome Biol. Evol.">
        <title>Draft genome sequence of an aflatoxigenic Aspergillus species, A. bombycis.</title>
        <authorList>
            <person name="Moore G.G."/>
            <person name="Mack B.M."/>
            <person name="Beltz S.B."/>
            <person name="Gilbert M.K."/>
        </authorList>
    </citation>
    <scope>NUCLEOTIDE SEQUENCE [LARGE SCALE GENOMIC DNA]</scope>
    <source>
        <strain evidence="10">NRRL 26010</strain>
    </source>
</reference>
<comment type="cofactor">
    <cofactor evidence="1 8">
        <name>heme</name>
        <dbReference type="ChEBI" id="CHEBI:30413"/>
    </cofactor>
</comment>
<dbReference type="InterPro" id="IPR002401">
    <property type="entry name" value="Cyt_P450_E_grp-I"/>
</dbReference>
<dbReference type="GO" id="GO:0004497">
    <property type="term" value="F:monooxygenase activity"/>
    <property type="evidence" value="ECO:0007669"/>
    <property type="project" value="UniProtKB-KW"/>
</dbReference>
<dbReference type="PANTHER" id="PTHR24305:SF210">
    <property type="entry name" value="CYTOCHROME P450 MONOOXYGENASE ASQL-RELATED"/>
    <property type="match status" value="1"/>
</dbReference>
<keyword evidence="4 8" id="KW-0479">Metal-binding</keyword>
<evidence type="ECO:0000313" key="9">
    <source>
        <dbReference type="EMBL" id="OGM50080.1"/>
    </source>
</evidence>
<accession>A0A1F8AED0</accession>
<evidence type="ECO:0000256" key="7">
    <source>
        <dbReference type="ARBA" id="ARBA00023033"/>
    </source>
</evidence>
<protein>
    <recommendedName>
        <fullName evidence="11">Cytochrome P450</fullName>
    </recommendedName>
</protein>
<dbReference type="PRINTS" id="PR00385">
    <property type="entry name" value="P450"/>
</dbReference>
<name>A0A1F8AED0_9EURO</name>
<dbReference type="GO" id="GO:0020037">
    <property type="term" value="F:heme binding"/>
    <property type="evidence" value="ECO:0007669"/>
    <property type="project" value="InterPro"/>
</dbReference>
<dbReference type="GO" id="GO:0005506">
    <property type="term" value="F:iron ion binding"/>
    <property type="evidence" value="ECO:0007669"/>
    <property type="project" value="InterPro"/>
</dbReference>
<evidence type="ECO:0000256" key="5">
    <source>
        <dbReference type="ARBA" id="ARBA00023002"/>
    </source>
</evidence>
<keyword evidence="7" id="KW-0503">Monooxygenase</keyword>
<gene>
    <name evidence="9" type="ORF">ABOM_001246</name>
</gene>
<dbReference type="Pfam" id="PF00067">
    <property type="entry name" value="p450"/>
    <property type="match status" value="1"/>
</dbReference>
<keyword evidence="6 8" id="KW-0408">Iron</keyword>
<dbReference type="Gene3D" id="1.10.630.10">
    <property type="entry name" value="Cytochrome P450"/>
    <property type="match status" value="1"/>
</dbReference>
<comment type="caution">
    <text evidence="9">The sequence shown here is derived from an EMBL/GenBank/DDBJ whole genome shotgun (WGS) entry which is preliminary data.</text>
</comment>
<feature type="binding site" description="axial binding residue" evidence="8">
    <location>
        <position position="375"/>
    </location>
    <ligand>
        <name>heme</name>
        <dbReference type="ChEBI" id="CHEBI:30413"/>
    </ligand>
    <ligandPart>
        <name>Fe</name>
        <dbReference type="ChEBI" id="CHEBI:18248"/>
    </ligandPart>
</feature>
<sequence>MSIAKLHEKYGRIVRISPNELSFDSVEAMKTIHSHRPPTSPHHIKSEFYAATNAGFSRRCVGSEEDPQKHRRMRKMLSPSFSQRALLEQESIIDGIVDRFVRIIGEKAPPSSNGINMIKWFEMTAFDILGDMAFGESFHSLEAGKPHFWGNNILDHIYMATVIDIVRRFSILTTLGNILIPSRYLLESPNSQYARRQVQKCLESKSTRRDFVTDLAQKVRDGEVEKEEMAAHVSTLAVAGGETVATFMSSTTCFLLKHPEKLKRMVSEIRGKFQSYDEINATEAQRLPYLQAVINEGLRLCPPGSHGLGRISGGFEVHDTYIPPGVELYTSLWTVTHRPEYFSNPMEFLPERWLDANSTDRKEASQPFLFGPWDCLGRNFAIMELNLVMTKMFWTYDLELVNKEIDWLRDTRLHGMWWKPKLMIRFHAPTDR</sequence>
<organism evidence="9 10">
    <name type="scientific">Aspergillus bombycis</name>
    <dbReference type="NCBI Taxonomy" id="109264"/>
    <lineage>
        <taxon>Eukaryota</taxon>
        <taxon>Fungi</taxon>
        <taxon>Dikarya</taxon>
        <taxon>Ascomycota</taxon>
        <taxon>Pezizomycotina</taxon>
        <taxon>Eurotiomycetes</taxon>
        <taxon>Eurotiomycetidae</taxon>
        <taxon>Eurotiales</taxon>
        <taxon>Aspergillaceae</taxon>
        <taxon>Aspergillus</taxon>
    </lineage>
</organism>
<dbReference type="PRINTS" id="PR00463">
    <property type="entry name" value="EP450I"/>
</dbReference>